<evidence type="ECO:0000259" key="1">
    <source>
        <dbReference type="PROSITE" id="PS50404"/>
    </source>
</evidence>
<evidence type="ECO:0000313" key="4">
    <source>
        <dbReference type="Proteomes" id="UP000661077"/>
    </source>
</evidence>
<sequence>MTYTLYYSPGAASMAVHWMLIEMQLPFEAKLVSIDAGEQRSAEYLKLNPSGRIPTLMIDGAPRTESTALLMSLAERHPDKGLAPTPGSAARAEWLETMIYLANTVLPAMRDWFYAGKDGDPAGAEAVQALARRRIEGAWDLLDARLSDGRSHLVGHQLSTADLLGTMLMRWSRNMPRPADTWKNLAPYIRRMRSMPSFIELNRREGLTDWSN</sequence>
<dbReference type="Gene3D" id="3.40.30.10">
    <property type="entry name" value="Glutaredoxin"/>
    <property type="match status" value="1"/>
</dbReference>
<dbReference type="Proteomes" id="UP000661077">
    <property type="component" value="Unassembled WGS sequence"/>
</dbReference>
<dbReference type="PANTHER" id="PTHR44051">
    <property type="entry name" value="GLUTATHIONE S-TRANSFERASE-RELATED"/>
    <property type="match status" value="1"/>
</dbReference>
<dbReference type="RefSeq" id="WP_203166671.1">
    <property type="nucleotide sequence ID" value="NZ_JAEVLS010000002.1"/>
</dbReference>
<dbReference type="SUPFAM" id="SSF47616">
    <property type="entry name" value="GST C-terminal domain-like"/>
    <property type="match status" value="1"/>
</dbReference>
<dbReference type="SFLD" id="SFLDG01150">
    <property type="entry name" value="Main.1:_Beta-like"/>
    <property type="match status" value="1"/>
</dbReference>
<feature type="domain" description="GST N-terminal" evidence="1">
    <location>
        <begin position="1"/>
        <end position="81"/>
    </location>
</feature>
<dbReference type="CDD" id="cd03188">
    <property type="entry name" value="GST_C_Beta"/>
    <property type="match status" value="1"/>
</dbReference>
<dbReference type="PROSITE" id="PS50405">
    <property type="entry name" value="GST_CTER"/>
    <property type="match status" value="1"/>
</dbReference>
<reference evidence="3 4" key="1">
    <citation type="journal article" date="2021" name="Int. J. Syst. Evol. Microbiol.">
        <title>Steroidobacter gossypii sp. nov., isolated from soil of cotton cropping field.</title>
        <authorList>
            <person name="Huang R."/>
            <person name="Yang S."/>
            <person name="Zhen C."/>
            <person name="Liu W."/>
        </authorList>
    </citation>
    <scope>NUCLEOTIDE SEQUENCE [LARGE SCALE GENOMIC DNA]</scope>
    <source>
        <strain evidence="3 4">S1-65</strain>
    </source>
</reference>
<dbReference type="PANTHER" id="PTHR44051:SF21">
    <property type="entry name" value="GLUTATHIONE S-TRANSFERASE FAMILY PROTEIN"/>
    <property type="match status" value="1"/>
</dbReference>
<dbReference type="SFLD" id="SFLDS00019">
    <property type="entry name" value="Glutathione_Transferase_(cytos"/>
    <property type="match status" value="1"/>
</dbReference>
<dbReference type="EMBL" id="JAEVLS010000002">
    <property type="protein sequence ID" value="MBM0104677.1"/>
    <property type="molecule type" value="Genomic_DNA"/>
</dbReference>
<accession>A0ABS1WUN3</accession>
<dbReference type="InterPro" id="IPR036249">
    <property type="entry name" value="Thioredoxin-like_sf"/>
</dbReference>
<keyword evidence="4" id="KW-1185">Reference proteome</keyword>
<proteinExistence type="predicted"/>
<protein>
    <submittedName>
        <fullName evidence="3">Glutathione S-transferase family protein</fullName>
    </submittedName>
</protein>
<organism evidence="3 4">
    <name type="scientific">Steroidobacter gossypii</name>
    <dbReference type="NCBI Taxonomy" id="2805490"/>
    <lineage>
        <taxon>Bacteria</taxon>
        <taxon>Pseudomonadati</taxon>
        <taxon>Pseudomonadota</taxon>
        <taxon>Gammaproteobacteria</taxon>
        <taxon>Steroidobacterales</taxon>
        <taxon>Steroidobacteraceae</taxon>
        <taxon>Steroidobacter</taxon>
    </lineage>
</organism>
<dbReference type="InterPro" id="IPR010987">
    <property type="entry name" value="Glutathione-S-Trfase_C-like"/>
</dbReference>
<dbReference type="SUPFAM" id="SSF52833">
    <property type="entry name" value="Thioredoxin-like"/>
    <property type="match status" value="1"/>
</dbReference>
<dbReference type="PROSITE" id="PS50404">
    <property type="entry name" value="GST_NTER"/>
    <property type="match status" value="1"/>
</dbReference>
<dbReference type="InterPro" id="IPR040079">
    <property type="entry name" value="Glutathione_S-Trfase"/>
</dbReference>
<dbReference type="InterPro" id="IPR036282">
    <property type="entry name" value="Glutathione-S-Trfase_C_sf"/>
</dbReference>
<comment type="caution">
    <text evidence="3">The sequence shown here is derived from an EMBL/GenBank/DDBJ whole genome shotgun (WGS) entry which is preliminary data.</text>
</comment>
<name>A0ABS1WUN3_9GAMM</name>
<feature type="domain" description="GST C-terminal" evidence="2">
    <location>
        <begin position="87"/>
        <end position="210"/>
    </location>
</feature>
<gene>
    <name evidence="3" type="ORF">JM946_07960</name>
</gene>
<dbReference type="Gene3D" id="1.20.1050.10">
    <property type="match status" value="1"/>
</dbReference>
<dbReference type="Pfam" id="PF13409">
    <property type="entry name" value="GST_N_2"/>
    <property type="match status" value="1"/>
</dbReference>
<dbReference type="SFLD" id="SFLDG00358">
    <property type="entry name" value="Main_(cytGST)"/>
    <property type="match status" value="1"/>
</dbReference>
<dbReference type="InterPro" id="IPR004045">
    <property type="entry name" value="Glutathione_S-Trfase_N"/>
</dbReference>
<evidence type="ECO:0000259" key="2">
    <source>
        <dbReference type="PROSITE" id="PS50405"/>
    </source>
</evidence>
<dbReference type="CDD" id="cd03057">
    <property type="entry name" value="GST_N_Beta"/>
    <property type="match status" value="1"/>
</dbReference>
<evidence type="ECO:0000313" key="3">
    <source>
        <dbReference type="EMBL" id="MBM0104677.1"/>
    </source>
</evidence>